<proteinExistence type="predicted"/>
<dbReference type="InterPro" id="IPR012347">
    <property type="entry name" value="Ferritin-like"/>
</dbReference>
<comment type="caution">
    <text evidence="1">The sequence shown here is derived from an EMBL/GenBank/DDBJ whole genome shotgun (WGS) entry which is preliminary data.</text>
</comment>
<dbReference type="eggNOG" id="ENOG50331VT">
    <property type="taxonomic scope" value="Bacteria"/>
</dbReference>
<dbReference type="Gene3D" id="1.20.1260.10">
    <property type="match status" value="1"/>
</dbReference>
<name>A0A017TD10_9BACT</name>
<dbReference type="Proteomes" id="UP000019678">
    <property type="component" value="Unassembled WGS sequence"/>
</dbReference>
<evidence type="ECO:0000313" key="2">
    <source>
        <dbReference type="Proteomes" id="UP000019678"/>
    </source>
</evidence>
<organism evidence="1 2">
    <name type="scientific">Chondromyces apiculatus DSM 436</name>
    <dbReference type="NCBI Taxonomy" id="1192034"/>
    <lineage>
        <taxon>Bacteria</taxon>
        <taxon>Pseudomonadati</taxon>
        <taxon>Myxococcota</taxon>
        <taxon>Polyangia</taxon>
        <taxon>Polyangiales</taxon>
        <taxon>Polyangiaceae</taxon>
        <taxon>Chondromyces</taxon>
    </lineage>
</organism>
<dbReference type="EMBL" id="ASRX01000011">
    <property type="protein sequence ID" value="EYF07168.1"/>
    <property type="molecule type" value="Genomic_DNA"/>
</dbReference>
<dbReference type="OrthoDB" id="5505150at2"/>
<gene>
    <name evidence="1" type="ORF">CAP_0647</name>
</gene>
<sequence>MAIETPNSTLTTYVTDMHALITHGLGAIDRQAENLKKEQHPDALAAVNEFQRTLRTHLSMLDARAKGLGGSTSKPVKDAVSAVTGFAAGLMNAVRPEEAAKSIRDDYTFLSHVTIGYYMLHTTACGLGDRETAALAETGYRDTARLIMHIDRVMPAIVLQELRQDGLTVTDTTSECHALVKNAWNREAAAAGFKG</sequence>
<reference evidence="1 2" key="1">
    <citation type="submission" date="2013-05" db="EMBL/GenBank/DDBJ databases">
        <title>Genome assembly of Chondromyces apiculatus DSM 436.</title>
        <authorList>
            <person name="Sharma G."/>
            <person name="Khatri I."/>
            <person name="Kaur C."/>
            <person name="Mayilraj S."/>
            <person name="Subramanian S."/>
        </authorList>
    </citation>
    <scope>NUCLEOTIDE SEQUENCE [LARGE SCALE GENOMIC DNA]</scope>
    <source>
        <strain evidence="1 2">DSM 436</strain>
    </source>
</reference>
<protein>
    <recommendedName>
        <fullName evidence="3">DUF892 family protein</fullName>
    </recommendedName>
</protein>
<dbReference type="RefSeq" id="WP_044238174.1">
    <property type="nucleotide sequence ID" value="NZ_ASRX01000011.1"/>
</dbReference>
<evidence type="ECO:0008006" key="3">
    <source>
        <dbReference type="Google" id="ProtNLM"/>
    </source>
</evidence>
<keyword evidence="2" id="KW-1185">Reference proteome</keyword>
<dbReference type="AlphaFoldDB" id="A0A017TD10"/>
<accession>A0A017TD10</accession>
<evidence type="ECO:0000313" key="1">
    <source>
        <dbReference type="EMBL" id="EYF07168.1"/>
    </source>
</evidence>